<dbReference type="AlphaFoldDB" id="A0A835XWU9"/>
<accession>A0A835XWU9</accession>
<evidence type="ECO:0000313" key="2">
    <source>
        <dbReference type="Proteomes" id="UP000612055"/>
    </source>
</evidence>
<evidence type="ECO:0000313" key="1">
    <source>
        <dbReference type="EMBL" id="KAG2488315.1"/>
    </source>
</evidence>
<organism evidence="1 2">
    <name type="scientific">Edaphochlamys debaryana</name>
    <dbReference type="NCBI Taxonomy" id="47281"/>
    <lineage>
        <taxon>Eukaryota</taxon>
        <taxon>Viridiplantae</taxon>
        <taxon>Chlorophyta</taxon>
        <taxon>core chlorophytes</taxon>
        <taxon>Chlorophyceae</taxon>
        <taxon>CS clade</taxon>
        <taxon>Chlamydomonadales</taxon>
        <taxon>Chlamydomonadales incertae sedis</taxon>
        <taxon>Edaphochlamys</taxon>
    </lineage>
</organism>
<dbReference type="OrthoDB" id="409189at2759"/>
<dbReference type="EMBL" id="JAEHOE010000085">
    <property type="protein sequence ID" value="KAG2488315.1"/>
    <property type="molecule type" value="Genomic_DNA"/>
</dbReference>
<dbReference type="Proteomes" id="UP000612055">
    <property type="component" value="Unassembled WGS sequence"/>
</dbReference>
<reference evidence="1" key="1">
    <citation type="journal article" date="2020" name="bioRxiv">
        <title>Comparative genomics of Chlamydomonas.</title>
        <authorList>
            <person name="Craig R.J."/>
            <person name="Hasan A.R."/>
            <person name="Ness R.W."/>
            <person name="Keightley P.D."/>
        </authorList>
    </citation>
    <scope>NUCLEOTIDE SEQUENCE</scope>
    <source>
        <strain evidence="1">CCAP 11/70</strain>
    </source>
</reference>
<sequence>MEALAEAPLDDYAREVILRAVAQACQGCRADVRFSCTRPGAEGFVDLLRAANCAGLAYLDNDLHLCLHPTFGPWIGLRAVVVLDAPAGPDVGRPLSDPIPAKLRMQLQAAMAEAMEEVHKQAEAREGVRSNWEVWAAMRRLAGSMFAPGAEYCPGQMAYHYTSDKGLLREAVRQAAEAGGPGA</sequence>
<gene>
    <name evidence="1" type="ORF">HYH03_013165</name>
</gene>
<comment type="caution">
    <text evidence="1">The sequence shown here is derived from an EMBL/GenBank/DDBJ whole genome shotgun (WGS) entry which is preliminary data.</text>
</comment>
<proteinExistence type="predicted"/>
<keyword evidence="2" id="KW-1185">Reference proteome</keyword>
<protein>
    <recommendedName>
        <fullName evidence="3">Cyanocobalamin reductase (cyanide-eliminating)</fullName>
    </recommendedName>
</protein>
<evidence type="ECO:0008006" key="3">
    <source>
        <dbReference type="Google" id="ProtNLM"/>
    </source>
</evidence>
<name>A0A835XWU9_9CHLO</name>